<accession>A0A1Y0B2Q6</accession>
<dbReference type="AlphaFoldDB" id="A0A1Y0B2Q6"/>
<dbReference type="EMBL" id="KY774314">
    <property type="protein sequence ID" value="ART31680.1"/>
    <property type="molecule type" value="Genomic_DNA"/>
</dbReference>
<sequence>MLIALFYFPALTPTIQLTAVRTSTVIDRYQIFREFIVNSFFIRTEILFIPRLPDLV</sequence>
<geneLocation type="mitochondrion" evidence="1"/>
<reference evidence="1" key="1">
    <citation type="submission" date="2017-03" db="EMBL/GenBank/DDBJ databases">
        <title>The mitochondrial genome of the carnivorous plant Utricularia reniformis (Lentibulariaceae): structure, comparative analysis and evolutionary landmarks.</title>
        <authorList>
            <person name="Silva S.R."/>
            <person name="Alvarenga D.O."/>
            <person name="Michael T.P."/>
            <person name="Miranda V.F.O."/>
            <person name="Varani A.M."/>
        </authorList>
    </citation>
    <scope>NUCLEOTIDE SEQUENCE</scope>
</reference>
<proteinExistence type="predicted"/>
<gene>
    <name evidence="1" type="ORF">AEK19_MT1489</name>
</gene>
<name>A0A1Y0B2Q6_9LAMI</name>
<evidence type="ECO:0000313" key="1">
    <source>
        <dbReference type="EMBL" id="ART31680.1"/>
    </source>
</evidence>
<protein>
    <submittedName>
        <fullName evidence="1">Uncharacterized protein</fullName>
    </submittedName>
</protein>
<organism evidence="1">
    <name type="scientific">Utricularia reniformis</name>
    <dbReference type="NCBI Taxonomy" id="192314"/>
    <lineage>
        <taxon>Eukaryota</taxon>
        <taxon>Viridiplantae</taxon>
        <taxon>Streptophyta</taxon>
        <taxon>Embryophyta</taxon>
        <taxon>Tracheophyta</taxon>
        <taxon>Spermatophyta</taxon>
        <taxon>Magnoliopsida</taxon>
        <taxon>eudicotyledons</taxon>
        <taxon>Gunneridae</taxon>
        <taxon>Pentapetalae</taxon>
        <taxon>asterids</taxon>
        <taxon>lamiids</taxon>
        <taxon>Lamiales</taxon>
        <taxon>Lentibulariaceae</taxon>
        <taxon>Utricularia</taxon>
    </lineage>
</organism>
<keyword evidence="1" id="KW-0496">Mitochondrion</keyword>